<sequence>MKPETIIPKDAGDEIMEVLVDGLQRDLTEDERELVDRWTSSFDKPERATIINMLKELLNKHKRHD</sequence>
<dbReference type="EMBL" id="LQQY01000034">
    <property type="protein sequence ID" value="KZE45439.1"/>
    <property type="molecule type" value="Genomic_DNA"/>
</dbReference>
<gene>
    <name evidence="1" type="ORF">AV649_04400</name>
    <name evidence="2" type="ORF">FZC83_01495</name>
</gene>
<evidence type="ECO:0000313" key="4">
    <source>
        <dbReference type="Proteomes" id="UP000322997"/>
    </source>
</evidence>
<evidence type="ECO:0000313" key="2">
    <source>
        <dbReference type="EMBL" id="TYS56273.1"/>
    </source>
</evidence>
<comment type="caution">
    <text evidence="1">The sequence shown here is derived from an EMBL/GenBank/DDBJ whole genome shotgun (WGS) entry which is preliminary data.</text>
</comment>
<dbReference type="Proteomes" id="UP000322997">
    <property type="component" value="Unassembled WGS sequence"/>
</dbReference>
<evidence type="ECO:0000313" key="1">
    <source>
        <dbReference type="EMBL" id="KZE45439.1"/>
    </source>
</evidence>
<reference evidence="3" key="1">
    <citation type="submission" date="2016-01" db="EMBL/GenBank/DDBJ databases">
        <title>Whole genome sequencing of Bhargavaea cecembensis T14.</title>
        <authorList>
            <person name="Hong K.W."/>
        </authorList>
    </citation>
    <scope>NUCLEOTIDE SEQUENCE [LARGE SCALE GENOMIC DNA]</scope>
    <source>
        <strain evidence="3">M19</strain>
    </source>
</reference>
<reference evidence="2 4" key="3">
    <citation type="submission" date="2019-08" db="EMBL/GenBank/DDBJ databases">
        <title>Bacillus genomes from the desert of Cuatro Cienegas, Coahuila.</title>
        <authorList>
            <person name="Olmedo-Alvarez G."/>
        </authorList>
    </citation>
    <scope>NUCLEOTIDE SEQUENCE [LARGE SCALE GENOMIC DNA]</scope>
    <source>
        <strain evidence="2 4">CH108_3D</strain>
    </source>
</reference>
<dbReference type="Proteomes" id="UP000076510">
    <property type="component" value="Unassembled WGS sequence"/>
</dbReference>
<dbReference type="RefSeq" id="WP_048012859.1">
    <property type="nucleotide sequence ID" value="NZ_CP081870.1"/>
</dbReference>
<dbReference type="PATRIC" id="fig|189381.10.peg.3753"/>
<dbReference type="EMBL" id="VTEQ01000001">
    <property type="protein sequence ID" value="TYS56273.1"/>
    <property type="molecule type" value="Genomic_DNA"/>
</dbReference>
<name>A0A0J5VDS9_9BACI</name>
<reference evidence="1" key="2">
    <citation type="submission" date="2016-01" db="EMBL/GenBank/DDBJ databases">
        <authorList>
            <person name="McClelland M."/>
            <person name="Jain A."/>
            <person name="Saraogi P."/>
            <person name="Mendelson R."/>
            <person name="Westerman R."/>
            <person name="SanMiguel P."/>
            <person name="Csonka L."/>
        </authorList>
    </citation>
    <scope>NUCLEOTIDE SEQUENCE</scope>
    <source>
        <strain evidence="1">M19</strain>
    </source>
</reference>
<dbReference type="GeneID" id="89534892"/>
<evidence type="ECO:0000313" key="3">
    <source>
        <dbReference type="Proteomes" id="UP000076510"/>
    </source>
</evidence>
<dbReference type="OrthoDB" id="2925256at2"/>
<organism evidence="1 3">
    <name type="scientific">Rossellomorea marisflavi</name>
    <dbReference type="NCBI Taxonomy" id="189381"/>
    <lineage>
        <taxon>Bacteria</taxon>
        <taxon>Bacillati</taxon>
        <taxon>Bacillota</taxon>
        <taxon>Bacilli</taxon>
        <taxon>Bacillales</taxon>
        <taxon>Bacillaceae</taxon>
        <taxon>Rossellomorea</taxon>
    </lineage>
</organism>
<protein>
    <submittedName>
        <fullName evidence="1">Uncharacterized protein</fullName>
    </submittedName>
</protein>
<proteinExistence type="predicted"/>
<dbReference type="AlphaFoldDB" id="A0A0J5VDS9"/>
<accession>A0A0J5VDS9</accession>